<dbReference type="InParanoid" id="A0A674JFY8"/>
<name>A0A674JFY8_9SAUR</name>
<organism evidence="5 6">
    <name type="scientific">Terrapene triunguis</name>
    <name type="common">Three-toed box turtle</name>
    <dbReference type="NCBI Taxonomy" id="2587831"/>
    <lineage>
        <taxon>Eukaryota</taxon>
        <taxon>Metazoa</taxon>
        <taxon>Chordata</taxon>
        <taxon>Craniata</taxon>
        <taxon>Vertebrata</taxon>
        <taxon>Euteleostomi</taxon>
        <taxon>Archelosauria</taxon>
        <taxon>Testudinata</taxon>
        <taxon>Testudines</taxon>
        <taxon>Cryptodira</taxon>
        <taxon>Durocryptodira</taxon>
        <taxon>Testudinoidea</taxon>
        <taxon>Emydidae</taxon>
        <taxon>Terrapene</taxon>
    </lineage>
</organism>
<dbReference type="Proteomes" id="UP000472274">
    <property type="component" value="Unplaced"/>
</dbReference>
<evidence type="ECO:0000313" key="5">
    <source>
        <dbReference type="Ensembl" id="ENSTMTP00000019548.1"/>
    </source>
</evidence>
<evidence type="ECO:0000256" key="3">
    <source>
        <dbReference type="ARBA" id="ARBA00023274"/>
    </source>
</evidence>
<evidence type="ECO:0000313" key="6">
    <source>
        <dbReference type="Proteomes" id="UP000472274"/>
    </source>
</evidence>
<keyword evidence="2" id="KW-0689">Ribosomal protein</keyword>
<dbReference type="AlphaFoldDB" id="A0A674JFY8"/>
<dbReference type="InterPro" id="IPR036419">
    <property type="entry name" value="Ribosomal_S3_C_sf"/>
</dbReference>
<reference evidence="5" key="1">
    <citation type="submission" date="2025-08" db="UniProtKB">
        <authorList>
            <consortium name="Ensembl"/>
        </authorList>
    </citation>
    <scope>IDENTIFICATION</scope>
</reference>
<dbReference type="GO" id="GO:0005840">
    <property type="term" value="C:ribosome"/>
    <property type="evidence" value="ECO:0007669"/>
    <property type="project" value="UniProtKB-KW"/>
</dbReference>
<keyword evidence="6" id="KW-1185">Reference proteome</keyword>
<proteinExistence type="inferred from homology"/>
<dbReference type="Ensembl" id="ENSTMTT00000020233.1">
    <property type="protein sequence ID" value="ENSTMTP00000019548.1"/>
    <property type="gene ID" value="ENSTMTG00000014362.1"/>
</dbReference>
<evidence type="ECO:0000256" key="1">
    <source>
        <dbReference type="ARBA" id="ARBA00010761"/>
    </source>
</evidence>
<keyword evidence="3" id="KW-0687">Ribonucleoprotein</keyword>
<feature type="region of interest" description="Disordered" evidence="4">
    <location>
        <begin position="1"/>
        <end position="29"/>
    </location>
</feature>
<accession>A0A674JFY8</accession>
<dbReference type="GO" id="GO:1990904">
    <property type="term" value="C:ribonucleoprotein complex"/>
    <property type="evidence" value="ECO:0007669"/>
    <property type="project" value="UniProtKB-KW"/>
</dbReference>
<feature type="region of interest" description="Disordered" evidence="4">
    <location>
        <begin position="65"/>
        <end position="98"/>
    </location>
</feature>
<reference evidence="5" key="2">
    <citation type="submission" date="2025-09" db="UniProtKB">
        <authorList>
            <consortium name="Ensembl"/>
        </authorList>
    </citation>
    <scope>IDENTIFICATION</scope>
</reference>
<sequence length="98" mass="10375">MRGSGPAGESQRDGWGGPGKLRGQQTKSMKFLDGLIHNGNQPSGATARHHVLLRQGVLRIKAKIMLPRDPSGTTGPLPLGQTLPAQHHSPIELETQGG</sequence>
<evidence type="ECO:0000256" key="2">
    <source>
        <dbReference type="ARBA" id="ARBA00022980"/>
    </source>
</evidence>
<protein>
    <submittedName>
        <fullName evidence="5">Uncharacterized protein</fullName>
    </submittedName>
</protein>
<evidence type="ECO:0000256" key="4">
    <source>
        <dbReference type="SAM" id="MobiDB-lite"/>
    </source>
</evidence>
<dbReference type="Gene3D" id="3.30.1140.32">
    <property type="entry name" value="Ribosomal protein S3, C-terminal domain"/>
    <property type="match status" value="1"/>
</dbReference>
<dbReference type="GeneTree" id="ENSGT00960000191201"/>
<comment type="similarity">
    <text evidence="1">Belongs to the universal ribosomal protein uS3 family.</text>
</comment>